<sequence>MSLRDWIIPNDHVFYDIFEQLADTTTEAARLLVDLVDDYTNIEEKVRKIKKLEHQGDALAHRAYAELNRSFITPLEPEEISRLTTALDDTLDFVDGTARKMLTYGIEATDPYMKEFAKIIYLQAGEVATAVREVRNLKNPETLEKKCIEINRLENLADDVLAHAITDLFDSEDAIKIIKLKGIYESLEEATDKSEDAANVLADIAIRHS</sequence>
<dbReference type="PANTHER" id="PTHR37298:SF1">
    <property type="entry name" value="UPF0111 PROTEIN YKAA"/>
    <property type="match status" value="1"/>
</dbReference>
<keyword evidence="3" id="KW-1185">Reference proteome</keyword>
<dbReference type="AlphaFoldDB" id="A0ABD4TKD2"/>
<dbReference type="InterPro" id="IPR038078">
    <property type="entry name" value="PhoU-like_sf"/>
</dbReference>
<gene>
    <name evidence="2" type="ORF">FTO68_02165</name>
</gene>
<evidence type="ECO:0000313" key="2">
    <source>
        <dbReference type="EMBL" id="MCQ1537795.1"/>
    </source>
</evidence>
<name>A0ABD4TKD2_9EURY</name>
<proteinExistence type="inferred from homology"/>
<dbReference type="EMBL" id="VOTZ01000003">
    <property type="protein sequence ID" value="MCQ1537795.1"/>
    <property type="molecule type" value="Genomic_DNA"/>
</dbReference>
<dbReference type="Proteomes" id="UP001524383">
    <property type="component" value="Unassembled WGS sequence"/>
</dbReference>
<protein>
    <submittedName>
        <fullName evidence="2">DUF47 family protein</fullName>
    </submittedName>
</protein>
<dbReference type="Pfam" id="PF01865">
    <property type="entry name" value="PhoU_div"/>
    <property type="match status" value="1"/>
</dbReference>
<evidence type="ECO:0000256" key="1">
    <source>
        <dbReference type="ARBA" id="ARBA00008591"/>
    </source>
</evidence>
<dbReference type="Gene3D" id="1.20.58.220">
    <property type="entry name" value="Phosphate transport system protein phou homolog 2, domain 2"/>
    <property type="match status" value="1"/>
</dbReference>
<comment type="similarity">
    <text evidence="1">Belongs to the UPF0111 family.</text>
</comment>
<dbReference type="RefSeq" id="WP_255331717.1">
    <property type="nucleotide sequence ID" value="NZ_VOTZ01000003.1"/>
</dbReference>
<organism evidence="2 3">
    <name type="scientific">Methanocalculus taiwanensis</name>
    <dbReference type="NCBI Taxonomy" id="106207"/>
    <lineage>
        <taxon>Archaea</taxon>
        <taxon>Methanobacteriati</taxon>
        <taxon>Methanobacteriota</taxon>
        <taxon>Stenosarchaea group</taxon>
        <taxon>Methanomicrobia</taxon>
        <taxon>Methanomicrobiales</taxon>
        <taxon>Methanocalculaceae</taxon>
        <taxon>Methanocalculus</taxon>
    </lineage>
</organism>
<evidence type="ECO:0000313" key="3">
    <source>
        <dbReference type="Proteomes" id="UP001524383"/>
    </source>
</evidence>
<dbReference type="InterPro" id="IPR018445">
    <property type="entry name" value="Put_Phosphate_transp_reg"/>
</dbReference>
<comment type="caution">
    <text evidence="2">The sequence shown here is derived from an EMBL/GenBank/DDBJ whole genome shotgun (WGS) entry which is preliminary data.</text>
</comment>
<dbReference type="InterPro" id="IPR052912">
    <property type="entry name" value="UPF0111_domain"/>
</dbReference>
<reference evidence="2 3" key="1">
    <citation type="submission" date="2019-08" db="EMBL/GenBank/DDBJ databases">
        <authorList>
            <person name="Chen S.-C."/>
            <person name="Lai M.-C."/>
            <person name="You Y.-T."/>
        </authorList>
    </citation>
    <scope>NUCLEOTIDE SEQUENCE [LARGE SCALE GENOMIC DNA]</scope>
    <source>
        <strain evidence="2 3">P2F9704a</strain>
    </source>
</reference>
<accession>A0ABD4TKD2</accession>
<dbReference type="PANTHER" id="PTHR37298">
    <property type="entry name" value="UPF0111 PROTEIN YKAA"/>
    <property type="match status" value="1"/>
</dbReference>